<keyword evidence="10" id="KW-1185">Reference proteome</keyword>
<accession>A0ABU1DJ34</accession>
<dbReference type="Pfam" id="PF01270">
    <property type="entry name" value="Glyco_hydro_8"/>
    <property type="match status" value="1"/>
</dbReference>
<evidence type="ECO:0000256" key="5">
    <source>
        <dbReference type="ARBA" id="ARBA00023001"/>
    </source>
</evidence>
<keyword evidence="8" id="KW-0732">Signal</keyword>
<protein>
    <recommendedName>
        <fullName evidence="3">cellulase</fullName>
        <ecNumber evidence="3">3.2.1.4</ecNumber>
    </recommendedName>
</protein>
<dbReference type="Proteomes" id="UP001181622">
    <property type="component" value="Unassembled WGS sequence"/>
</dbReference>
<keyword evidence="7" id="KW-0624">Polysaccharide degradation</keyword>
<organism evidence="9 10">
    <name type="scientific">Chelatococcus sambhunathii</name>
    <dbReference type="NCBI Taxonomy" id="363953"/>
    <lineage>
        <taxon>Bacteria</taxon>
        <taxon>Pseudomonadati</taxon>
        <taxon>Pseudomonadota</taxon>
        <taxon>Alphaproteobacteria</taxon>
        <taxon>Hyphomicrobiales</taxon>
        <taxon>Chelatococcaceae</taxon>
        <taxon>Chelatococcus</taxon>
    </lineage>
</organism>
<feature type="chain" id="PRO_5045920104" description="cellulase" evidence="8">
    <location>
        <begin position="22"/>
        <end position="405"/>
    </location>
</feature>
<feature type="signal peptide" evidence="8">
    <location>
        <begin position="1"/>
        <end position="21"/>
    </location>
</feature>
<dbReference type="RefSeq" id="WP_309393411.1">
    <property type="nucleotide sequence ID" value="NZ_JADBEO010000038.1"/>
</dbReference>
<evidence type="ECO:0000313" key="10">
    <source>
        <dbReference type="Proteomes" id="UP001181622"/>
    </source>
</evidence>
<reference evidence="9" key="1">
    <citation type="submission" date="2020-10" db="EMBL/GenBank/DDBJ databases">
        <authorList>
            <person name="Abbas A."/>
            <person name="Razzaq R."/>
            <person name="Waqas M."/>
            <person name="Abbas N."/>
            <person name="Nielsen T.K."/>
            <person name="Hansen L.H."/>
            <person name="Hussain S."/>
            <person name="Shahid M."/>
        </authorList>
    </citation>
    <scope>NUCLEOTIDE SEQUENCE</scope>
    <source>
        <strain evidence="9">S14</strain>
    </source>
</reference>
<gene>
    <name evidence="9" type="ORF">IHQ68_15465</name>
</gene>
<keyword evidence="6" id="KW-0326">Glycosidase</keyword>
<comment type="catalytic activity">
    <reaction evidence="1">
        <text>Endohydrolysis of (1-&gt;4)-beta-D-glucosidic linkages in cellulose, lichenin and cereal beta-D-glucans.</text>
        <dbReference type="EC" id="3.2.1.4"/>
    </reaction>
</comment>
<evidence type="ECO:0000256" key="4">
    <source>
        <dbReference type="ARBA" id="ARBA00022801"/>
    </source>
</evidence>
<comment type="similarity">
    <text evidence="2">Belongs to the glycosyl hydrolase 8 (cellulase D) family.</text>
</comment>
<proteinExistence type="inferred from homology"/>
<dbReference type="Gene3D" id="1.50.10.10">
    <property type="match status" value="1"/>
</dbReference>
<evidence type="ECO:0000256" key="8">
    <source>
        <dbReference type="SAM" id="SignalP"/>
    </source>
</evidence>
<evidence type="ECO:0000256" key="3">
    <source>
        <dbReference type="ARBA" id="ARBA00012601"/>
    </source>
</evidence>
<name>A0ABU1DJ34_9HYPH</name>
<sequence>MKSLRVAAAGFALLLTYFAGAAAAQEFPFGSHRQSYADDVLKPKGKQKALDQKVAAFYAEWKAAYLRPGCGAGQYFIKADTFSGATVVSEGQGYGMLVLALMAGEEPDAQAIFDGLYRYYLAHPSKVDPNLMAWAQDADCHDIMGGDSATDGDLDAAYALLLAHKQWGSDGALNYLAGAKRVMTAMMASNVVSRTNLTNLGDWVTLGKSKYSFASRSSDWMPGHFRAFAKKGSKDWKDVLAATRKTAARLQTTYAPGTGLLPDFVVDTDATAKPAPKGFLEGETDGSYGYNACRDPWRFGVDAALSGDKTSTKIARKISAWARKKTGNRPGKLRDGYALDGSPLVEYQSMAFVAPFSVAAMVDPDAQKWLDALWTSMVETPAEGYYPDSIRLLSMIAVSRNWLTP</sequence>
<keyword evidence="5" id="KW-0136">Cellulose degradation</keyword>
<dbReference type="InterPro" id="IPR012341">
    <property type="entry name" value="6hp_glycosidase-like_sf"/>
</dbReference>
<evidence type="ECO:0000256" key="2">
    <source>
        <dbReference type="ARBA" id="ARBA00009209"/>
    </source>
</evidence>
<dbReference type="EMBL" id="JADBEO010000038">
    <property type="protein sequence ID" value="MDR4308020.1"/>
    <property type="molecule type" value="Genomic_DNA"/>
</dbReference>
<evidence type="ECO:0000256" key="6">
    <source>
        <dbReference type="ARBA" id="ARBA00023295"/>
    </source>
</evidence>
<dbReference type="SUPFAM" id="SSF48208">
    <property type="entry name" value="Six-hairpin glycosidases"/>
    <property type="match status" value="1"/>
</dbReference>
<dbReference type="InterPro" id="IPR002037">
    <property type="entry name" value="Glyco_hydro_8"/>
</dbReference>
<keyword evidence="7" id="KW-0119">Carbohydrate metabolism</keyword>
<keyword evidence="4" id="KW-0378">Hydrolase</keyword>
<comment type="caution">
    <text evidence="9">The sequence shown here is derived from an EMBL/GenBank/DDBJ whole genome shotgun (WGS) entry which is preliminary data.</text>
</comment>
<dbReference type="EC" id="3.2.1.4" evidence="3"/>
<evidence type="ECO:0000256" key="7">
    <source>
        <dbReference type="ARBA" id="ARBA00023326"/>
    </source>
</evidence>
<evidence type="ECO:0000256" key="1">
    <source>
        <dbReference type="ARBA" id="ARBA00000966"/>
    </source>
</evidence>
<dbReference type="PRINTS" id="PR00735">
    <property type="entry name" value="GLHYDRLASE8"/>
</dbReference>
<evidence type="ECO:0000313" key="9">
    <source>
        <dbReference type="EMBL" id="MDR4308020.1"/>
    </source>
</evidence>
<dbReference type="InterPro" id="IPR008928">
    <property type="entry name" value="6-hairpin_glycosidase_sf"/>
</dbReference>